<dbReference type="Gene3D" id="3.40.50.12780">
    <property type="entry name" value="N-terminal domain of ligase-like"/>
    <property type="match status" value="1"/>
</dbReference>
<dbReference type="CDD" id="cd05907">
    <property type="entry name" value="VL_LC_FACS_like"/>
    <property type="match status" value="1"/>
</dbReference>
<dbReference type="GO" id="GO:0005524">
    <property type="term" value="F:ATP binding"/>
    <property type="evidence" value="ECO:0007669"/>
    <property type="project" value="UniProtKB-KW"/>
</dbReference>
<dbReference type="AlphaFoldDB" id="A0A9X2Q2R7"/>
<evidence type="ECO:0000256" key="1">
    <source>
        <dbReference type="ARBA" id="ARBA00022741"/>
    </source>
</evidence>
<evidence type="ECO:0000313" key="5">
    <source>
        <dbReference type="Proteomes" id="UP001155057"/>
    </source>
</evidence>
<evidence type="ECO:0000256" key="2">
    <source>
        <dbReference type="ARBA" id="ARBA00022840"/>
    </source>
</evidence>
<dbReference type="InterPro" id="IPR042099">
    <property type="entry name" value="ANL_N_sf"/>
</dbReference>
<sequence>MSGPIHTAPPDAGPCVRGRTIPDLLYEATDAYDNPQALNQPTDEGWVPMSLDQFRRRAEATALGLRALGLEQGTKVALLLESDVHYCVVDMGCLIGGLIDVPLYLSSAAEQMQYVVDHAEAEALVVSNPKRLGQAAALLPDLPRIETVIVCDPGDEDARPDLPDRVTLKTLEAVQALGRAEVEDPSAAVDDLRAEIDPQDLATIIYTSGTTGRPKGVMLSHENISSNAITSIAEIDDFETGPEGEVVISFLPLTHVFARMLQYAYMMRGISIYFAHPDDLVDALPKVRPTVFASVPRVLEKVYAGIKKKVMGMQGLQKRIGEWGLQVAQDYDMTRSQPPLYALKRAAADRLVFRKWRAAFGGRVKYVVVGGAALQPDLANILAAADITTLQGYGLTETSPVISYTRPQRNKPGTVGEPLPGVEVKIAEDGEILTRGPHVMQGYYKAPDETDAVMEENGWLHTGDIGEFDEDGFLKITDRKKALFKLSTGKYVMPQPIENRMGSDPLVDNAVVVGRDRKFCAALLFPAPDQAQALASERGLGAERDIEDLLTEPDIVDAYRSIVQSANEGMEPWSTVKRLALIPDELTVDSDLMTPTMKIRRPEVRTAYTDEIEALYDEDGAEGGRGGVLVEV</sequence>
<dbReference type="GO" id="GO:0016020">
    <property type="term" value="C:membrane"/>
    <property type="evidence" value="ECO:0007669"/>
    <property type="project" value="TreeGrafter"/>
</dbReference>
<dbReference type="EMBL" id="JANUAE010000005">
    <property type="protein sequence ID" value="MCS3710161.1"/>
    <property type="molecule type" value="Genomic_DNA"/>
</dbReference>
<name>A0A9X2Q2R7_9BACT</name>
<accession>A0A9X2Q2R7</accession>
<dbReference type="PANTHER" id="PTHR43272">
    <property type="entry name" value="LONG-CHAIN-FATTY-ACID--COA LIGASE"/>
    <property type="match status" value="1"/>
</dbReference>
<keyword evidence="1" id="KW-0547">Nucleotide-binding</keyword>
<reference evidence="4" key="1">
    <citation type="submission" date="2022-08" db="EMBL/GenBank/DDBJ databases">
        <title>Genomic Encyclopedia of Type Strains, Phase V (KMG-V): Genome sequencing to study the core and pangenomes of soil and plant-associated prokaryotes.</title>
        <authorList>
            <person name="Whitman W."/>
        </authorList>
    </citation>
    <scope>NUCLEOTIDE SEQUENCE</scope>
    <source>
        <strain evidence="4">SP3049</strain>
    </source>
</reference>
<dbReference type="PROSITE" id="PS00455">
    <property type="entry name" value="AMP_BINDING"/>
    <property type="match status" value="1"/>
</dbReference>
<protein>
    <submittedName>
        <fullName evidence="4">Long-chain acyl-CoA synthetase</fullName>
        <ecNumber evidence="4">6.2.1.3</ecNumber>
    </submittedName>
</protein>
<dbReference type="Pfam" id="PF23562">
    <property type="entry name" value="AMP-binding_C_3"/>
    <property type="match status" value="1"/>
</dbReference>
<dbReference type="RefSeq" id="WP_013061740.1">
    <property type="nucleotide sequence ID" value="NZ_CALTSM010000007.1"/>
</dbReference>
<keyword evidence="4" id="KW-0436">Ligase</keyword>
<proteinExistence type="predicted"/>
<dbReference type="EC" id="6.2.1.3" evidence="4"/>
<dbReference type="PANTHER" id="PTHR43272:SF33">
    <property type="entry name" value="AMP-BINDING DOMAIN-CONTAINING PROTEIN-RELATED"/>
    <property type="match status" value="1"/>
</dbReference>
<dbReference type="GO" id="GO:0004467">
    <property type="term" value="F:long-chain fatty acid-CoA ligase activity"/>
    <property type="evidence" value="ECO:0007669"/>
    <property type="project" value="UniProtKB-EC"/>
</dbReference>
<dbReference type="InterPro" id="IPR020459">
    <property type="entry name" value="AMP-binding"/>
</dbReference>
<evidence type="ECO:0000259" key="3">
    <source>
        <dbReference type="Pfam" id="PF00501"/>
    </source>
</evidence>
<dbReference type="PRINTS" id="PR00154">
    <property type="entry name" value="AMPBINDING"/>
</dbReference>
<dbReference type="Proteomes" id="UP001155057">
    <property type="component" value="Unassembled WGS sequence"/>
</dbReference>
<feature type="domain" description="AMP-dependent synthetase/ligase" evidence="3">
    <location>
        <begin position="44"/>
        <end position="444"/>
    </location>
</feature>
<keyword evidence="2" id="KW-0067">ATP-binding</keyword>
<gene>
    <name evidence="4" type="ORF">GGP61_001765</name>
</gene>
<dbReference type="InterPro" id="IPR000873">
    <property type="entry name" value="AMP-dep_synth/lig_dom"/>
</dbReference>
<organism evidence="4 5">
    <name type="scientific">Salinibacter ruber</name>
    <dbReference type="NCBI Taxonomy" id="146919"/>
    <lineage>
        <taxon>Bacteria</taxon>
        <taxon>Pseudomonadati</taxon>
        <taxon>Rhodothermota</taxon>
        <taxon>Rhodothermia</taxon>
        <taxon>Rhodothermales</taxon>
        <taxon>Salinibacteraceae</taxon>
        <taxon>Salinibacter</taxon>
    </lineage>
</organism>
<dbReference type="InterPro" id="IPR020845">
    <property type="entry name" value="AMP-binding_CS"/>
</dbReference>
<evidence type="ECO:0000313" key="4">
    <source>
        <dbReference type="EMBL" id="MCS3710161.1"/>
    </source>
</evidence>
<comment type="caution">
    <text evidence="4">The sequence shown here is derived from an EMBL/GenBank/DDBJ whole genome shotgun (WGS) entry which is preliminary data.</text>
</comment>
<dbReference type="SUPFAM" id="SSF56801">
    <property type="entry name" value="Acetyl-CoA synthetase-like"/>
    <property type="match status" value="1"/>
</dbReference>
<dbReference type="Pfam" id="PF00501">
    <property type="entry name" value="AMP-binding"/>
    <property type="match status" value="1"/>
</dbReference>